<dbReference type="SUPFAM" id="SSF55804">
    <property type="entry name" value="Phoshotransferase/anion transport protein"/>
    <property type="match status" value="1"/>
</dbReference>
<evidence type="ECO:0000256" key="1">
    <source>
        <dbReference type="ARBA" id="ARBA00022737"/>
    </source>
</evidence>
<dbReference type="InterPro" id="IPR011608">
    <property type="entry name" value="PRD"/>
</dbReference>
<dbReference type="SUPFAM" id="SSF63520">
    <property type="entry name" value="PTS-regulatory domain, PRD"/>
    <property type="match status" value="1"/>
</dbReference>
<dbReference type="PANTHER" id="PTHR30185:SF18">
    <property type="entry name" value="TRANSCRIPTIONAL REGULATOR MTLR"/>
    <property type="match status" value="1"/>
</dbReference>
<keyword evidence="2" id="KW-0805">Transcription regulation</keyword>
<dbReference type="PROSITE" id="PS51094">
    <property type="entry name" value="PTS_EIIA_TYPE_2"/>
    <property type="match status" value="1"/>
</dbReference>
<protein>
    <submittedName>
        <fullName evidence="7">Transcription antiterminator BglG</fullName>
    </submittedName>
</protein>
<evidence type="ECO:0000256" key="2">
    <source>
        <dbReference type="ARBA" id="ARBA00023015"/>
    </source>
</evidence>
<dbReference type="AlphaFoldDB" id="A0A368UH66"/>
<dbReference type="InterPro" id="IPR016152">
    <property type="entry name" value="PTrfase/Anion_transptr"/>
</dbReference>
<evidence type="ECO:0000259" key="5">
    <source>
        <dbReference type="PROSITE" id="PS51099"/>
    </source>
</evidence>
<sequence>MKERTYAILNRLINSEIPLSVRYLSSEFEVSERTIRNEIGTINEWLIEYQLPPVKSIYSRGMHLTLTNSQIRKIRELEKSKSEFKYLTREERILDLILAIAFGKEPVFLNQKEEVYQVSKSSIDEDIRQVRRHLEDYHVKVVSIPKQGLQFQAKEQFIRAMLFSIISTILLSDDQGKKKIVFNYLSHGQLTYLDEIYSNFISNLEVSHYRINFNLLVYIWIVRIQEGNYISESEEDEGFVQQNNKVYRYINAVLNQLGVEVNLEEERYIYFLLNTLNREDDYRPINWLDLQLLIMQLIQYVETETGIPFSKKEVQLQEALYNHMISMVERIKNGLQLVNPLRDKIKQTYGVVYKVVESYLKTNESEFGGSITEDEIAFLTIHFSTALSEINQNNKYWYRAIVICNHGIATGRLLAENLKEYFNIEVLAVLSSREINLVKKFDVDLVFSTVKMSYNSKPIMILDTIFNDETKILVKHFLESNSQYRRLITTRNDYTEMFQKLLKMVEQTFGEISHNFYGDLEKLFHKNQLEINKREVQPMIQDILSDDNILLETEELTWQEAIKKVAEPLLSKEIITGDYIQAMIESVEEYGPYIVIGPHLALAHARPEDGSLKLGLSLSIFEKPVVFGHEFNDPVKVMFCLSAIDSYSHLNVMKRLVNLIREEDNLIKLTEAKSIKTVKEILFNEAIEEEK</sequence>
<dbReference type="GO" id="GO:0009401">
    <property type="term" value="P:phosphoenolpyruvate-dependent sugar phosphotransferase system"/>
    <property type="evidence" value="ECO:0007669"/>
    <property type="project" value="InterPro"/>
</dbReference>
<dbReference type="Pfam" id="PF00359">
    <property type="entry name" value="PTS_EIIA_2"/>
    <property type="match status" value="1"/>
</dbReference>
<dbReference type="Gene3D" id="3.40.930.10">
    <property type="entry name" value="Mannitol-specific EII, Chain A"/>
    <property type="match status" value="1"/>
</dbReference>
<dbReference type="Pfam" id="PF08279">
    <property type="entry name" value="HTH_11"/>
    <property type="match status" value="1"/>
</dbReference>
<dbReference type="CDD" id="cd05568">
    <property type="entry name" value="PTS_IIB_bgl_like"/>
    <property type="match status" value="1"/>
</dbReference>
<comment type="caution">
    <text evidence="7">The sequence shown here is derived from an EMBL/GenBank/DDBJ whole genome shotgun (WGS) entry which is preliminary data.</text>
</comment>
<dbReference type="InterPro" id="IPR036634">
    <property type="entry name" value="PRD_sf"/>
</dbReference>
<keyword evidence="3" id="KW-0804">Transcription</keyword>
<evidence type="ECO:0000259" key="4">
    <source>
        <dbReference type="PROSITE" id="PS51094"/>
    </source>
</evidence>
<dbReference type="Gene3D" id="1.10.10.10">
    <property type="entry name" value="Winged helix-like DNA-binding domain superfamily/Winged helix DNA-binding domain"/>
    <property type="match status" value="1"/>
</dbReference>
<dbReference type="EMBL" id="NETH01000008">
    <property type="protein sequence ID" value="RCW17546.1"/>
    <property type="molecule type" value="Genomic_DNA"/>
</dbReference>
<dbReference type="PANTHER" id="PTHR30185">
    <property type="entry name" value="CRYPTIC BETA-GLUCOSIDE BGL OPERON ANTITERMINATOR"/>
    <property type="match status" value="1"/>
</dbReference>
<feature type="domain" description="PRD" evidence="6">
    <location>
        <begin position="285"/>
        <end position="393"/>
    </location>
</feature>
<dbReference type="InterPro" id="IPR002178">
    <property type="entry name" value="PTS_EIIA_type-2_dom"/>
</dbReference>
<dbReference type="Gene3D" id="1.10.1790.10">
    <property type="entry name" value="PRD domain"/>
    <property type="match status" value="1"/>
</dbReference>
<reference evidence="7 8" key="1">
    <citation type="journal article" date="2018" name="Sci. Rep.">
        <title>Network-guided genomic and metagenomic analysis of the faecal microbiota of the critically endangered kakapo.</title>
        <authorList>
            <person name="Waite D.W."/>
            <person name="Dsouza M."/>
            <person name="Sekiguchi Y."/>
            <person name="Hugenholtz P."/>
            <person name="Taylor M.W."/>
        </authorList>
    </citation>
    <scope>NUCLEOTIDE SEQUENCE [LARGE SCALE GENOMIC DNA]</scope>
    <source>
        <strain evidence="7 8">BI02</strain>
    </source>
</reference>
<dbReference type="InterPro" id="IPR050661">
    <property type="entry name" value="BglG_antiterminators"/>
</dbReference>
<dbReference type="Proteomes" id="UP000253215">
    <property type="component" value="Unassembled WGS sequence"/>
</dbReference>
<dbReference type="GO" id="GO:0006355">
    <property type="term" value="P:regulation of DNA-templated transcription"/>
    <property type="evidence" value="ECO:0007669"/>
    <property type="project" value="InterPro"/>
</dbReference>
<gene>
    <name evidence="7" type="ORF">CAC02_02515</name>
</gene>
<dbReference type="InterPro" id="IPR013011">
    <property type="entry name" value="PTS_EIIB_2"/>
</dbReference>
<feature type="domain" description="PTS EIIA type-2" evidence="4">
    <location>
        <begin position="542"/>
        <end position="685"/>
    </location>
</feature>
<evidence type="ECO:0000313" key="8">
    <source>
        <dbReference type="Proteomes" id="UP000253215"/>
    </source>
</evidence>
<dbReference type="GO" id="GO:0008982">
    <property type="term" value="F:protein-N(PI)-phosphohistidine-sugar phosphotransferase activity"/>
    <property type="evidence" value="ECO:0007669"/>
    <property type="project" value="InterPro"/>
</dbReference>
<name>A0A368UH66_9STRE</name>
<keyword evidence="1" id="KW-0677">Repeat</keyword>
<dbReference type="PROSITE" id="PS51372">
    <property type="entry name" value="PRD_2"/>
    <property type="match status" value="1"/>
</dbReference>
<organism evidence="7 8">
    <name type="scientific">Streptococcus gallolyticus</name>
    <dbReference type="NCBI Taxonomy" id="315405"/>
    <lineage>
        <taxon>Bacteria</taxon>
        <taxon>Bacillati</taxon>
        <taxon>Bacillota</taxon>
        <taxon>Bacilli</taxon>
        <taxon>Lactobacillales</taxon>
        <taxon>Streptococcaceae</taxon>
        <taxon>Streptococcus</taxon>
    </lineage>
</organism>
<evidence type="ECO:0000256" key="3">
    <source>
        <dbReference type="ARBA" id="ARBA00023163"/>
    </source>
</evidence>
<dbReference type="InterPro" id="IPR036388">
    <property type="entry name" value="WH-like_DNA-bd_sf"/>
</dbReference>
<feature type="domain" description="PTS EIIB type-2" evidence="5">
    <location>
        <begin position="398"/>
        <end position="486"/>
    </location>
</feature>
<evidence type="ECO:0000313" key="7">
    <source>
        <dbReference type="EMBL" id="RCW17546.1"/>
    </source>
</evidence>
<dbReference type="PROSITE" id="PS51099">
    <property type="entry name" value="PTS_EIIB_TYPE_2"/>
    <property type="match status" value="1"/>
</dbReference>
<dbReference type="InterPro" id="IPR013196">
    <property type="entry name" value="HTH_11"/>
</dbReference>
<proteinExistence type="predicted"/>
<accession>A0A368UH66</accession>
<dbReference type="CDD" id="cd00211">
    <property type="entry name" value="PTS_IIA_fru"/>
    <property type="match status" value="1"/>
</dbReference>
<dbReference type="Pfam" id="PF00874">
    <property type="entry name" value="PRD"/>
    <property type="match status" value="1"/>
</dbReference>
<evidence type="ECO:0000259" key="6">
    <source>
        <dbReference type="PROSITE" id="PS51372"/>
    </source>
</evidence>